<gene>
    <name evidence="2" type="ORF">P43SY_011626</name>
</gene>
<evidence type="ECO:0000313" key="2">
    <source>
        <dbReference type="EMBL" id="KAJ0390102.1"/>
    </source>
</evidence>
<comment type="caution">
    <text evidence="2">The sequence shown here is derived from an EMBL/GenBank/DDBJ whole genome shotgun (WGS) entry which is preliminary data.</text>
</comment>
<dbReference type="InterPro" id="IPR009305">
    <property type="entry name" value="Mpo1-like"/>
</dbReference>
<protein>
    <recommendedName>
        <fullName evidence="4">DUF962 domain-containing protein</fullName>
    </recommendedName>
</protein>
<evidence type="ECO:0008006" key="4">
    <source>
        <dbReference type="Google" id="ProtNLM"/>
    </source>
</evidence>
<dbReference type="GO" id="GO:0046521">
    <property type="term" value="P:sphingoid catabolic process"/>
    <property type="evidence" value="ECO:0007669"/>
    <property type="project" value="TreeGrafter"/>
</dbReference>
<accession>A0AAD5LQ12</accession>
<dbReference type="GO" id="GO:0005783">
    <property type="term" value="C:endoplasmic reticulum"/>
    <property type="evidence" value="ECO:0007669"/>
    <property type="project" value="TreeGrafter"/>
</dbReference>
<dbReference type="EMBL" id="JAKCXM010002608">
    <property type="protein sequence ID" value="KAJ0390102.1"/>
    <property type="molecule type" value="Genomic_DNA"/>
</dbReference>
<feature type="transmembrane region" description="Helical" evidence="1">
    <location>
        <begin position="69"/>
        <end position="88"/>
    </location>
</feature>
<dbReference type="PANTHER" id="PTHR28026:SF9">
    <property type="entry name" value="2-HYDROXY-PALMITIC ACID DIOXYGENASE MPO1"/>
    <property type="match status" value="1"/>
</dbReference>
<sequence length="213" mass="23983">MMGRLSESDRFNLEKQLVFYMSYHHDKINQWIHLVCIWPILITAIIMTAETNAFVEPPRGLAENSFGKLLVFNLSAVVAVIYMIWYIVLDPRAGSLGAVLVFASYLFANWLAQNAPSLFGVSAWVIALPIHLVAWTLQFIGHGVYERRKPALLDSLDQAIITAPMFVLLEVLFAAGYRPNLYRRVMAQVEINVAAFHGEKFLREHAPLLAPGA</sequence>
<feature type="transmembrane region" description="Helical" evidence="1">
    <location>
        <begin position="31"/>
        <end position="49"/>
    </location>
</feature>
<dbReference type="Proteomes" id="UP001209570">
    <property type="component" value="Unassembled WGS sequence"/>
</dbReference>
<evidence type="ECO:0000256" key="1">
    <source>
        <dbReference type="SAM" id="Phobius"/>
    </source>
</evidence>
<name>A0AAD5LQ12_PYTIN</name>
<dbReference type="Pfam" id="PF06127">
    <property type="entry name" value="Mpo1-like"/>
    <property type="match status" value="1"/>
</dbReference>
<organism evidence="2 3">
    <name type="scientific">Pythium insidiosum</name>
    <name type="common">Pythiosis disease agent</name>
    <dbReference type="NCBI Taxonomy" id="114742"/>
    <lineage>
        <taxon>Eukaryota</taxon>
        <taxon>Sar</taxon>
        <taxon>Stramenopiles</taxon>
        <taxon>Oomycota</taxon>
        <taxon>Peronosporomycetes</taxon>
        <taxon>Pythiales</taxon>
        <taxon>Pythiaceae</taxon>
        <taxon>Pythium</taxon>
    </lineage>
</organism>
<proteinExistence type="predicted"/>
<feature type="transmembrane region" description="Helical" evidence="1">
    <location>
        <begin position="94"/>
        <end position="111"/>
    </location>
</feature>
<keyword evidence="3" id="KW-1185">Reference proteome</keyword>
<reference evidence="2" key="1">
    <citation type="submission" date="2021-12" db="EMBL/GenBank/DDBJ databases">
        <title>Prjna785345.</title>
        <authorList>
            <person name="Rujirawat T."/>
            <person name="Krajaejun T."/>
        </authorList>
    </citation>
    <scope>NUCLEOTIDE SEQUENCE</scope>
    <source>
        <strain evidence="2">Pi057C3</strain>
    </source>
</reference>
<dbReference type="GO" id="GO:0016020">
    <property type="term" value="C:membrane"/>
    <property type="evidence" value="ECO:0007669"/>
    <property type="project" value="GOC"/>
</dbReference>
<evidence type="ECO:0000313" key="3">
    <source>
        <dbReference type="Proteomes" id="UP001209570"/>
    </source>
</evidence>
<feature type="transmembrane region" description="Helical" evidence="1">
    <location>
        <begin position="160"/>
        <end position="177"/>
    </location>
</feature>
<keyword evidence="1" id="KW-1133">Transmembrane helix</keyword>
<feature type="transmembrane region" description="Helical" evidence="1">
    <location>
        <begin position="118"/>
        <end position="140"/>
    </location>
</feature>
<keyword evidence="1" id="KW-0812">Transmembrane</keyword>
<dbReference type="PANTHER" id="PTHR28026">
    <property type="entry name" value="DUF962 DOMAIN PROTEIN (AFU_ORTHOLOGUE AFUA_8G05310)"/>
    <property type="match status" value="1"/>
</dbReference>
<keyword evidence="1" id="KW-0472">Membrane</keyword>
<dbReference type="AlphaFoldDB" id="A0AAD5LQ12"/>